<feature type="transmembrane region" description="Helical" evidence="2">
    <location>
        <begin position="117"/>
        <end position="143"/>
    </location>
</feature>
<dbReference type="GeneID" id="24136180"/>
<dbReference type="GO" id="GO:0042910">
    <property type="term" value="F:xenobiotic transmembrane transporter activity"/>
    <property type="evidence" value="ECO:0007669"/>
    <property type="project" value="InterPro"/>
</dbReference>
<keyword evidence="4" id="KW-1185">Reference proteome</keyword>
<dbReference type="GO" id="GO:0015297">
    <property type="term" value="F:antiporter activity"/>
    <property type="evidence" value="ECO:0007669"/>
    <property type="project" value="InterPro"/>
</dbReference>
<organism evidence="3 4">
    <name type="scientific">Saprolegnia parasitica (strain CBS 223.65)</name>
    <dbReference type="NCBI Taxonomy" id="695850"/>
    <lineage>
        <taxon>Eukaryota</taxon>
        <taxon>Sar</taxon>
        <taxon>Stramenopiles</taxon>
        <taxon>Oomycota</taxon>
        <taxon>Saprolegniomycetes</taxon>
        <taxon>Saprolegniales</taxon>
        <taxon>Saprolegniaceae</taxon>
        <taxon>Saprolegnia</taxon>
    </lineage>
</organism>
<dbReference type="RefSeq" id="XP_012208889.1">
    <property type="nucleotide sequence ID" value="XM_012353499.1"/>
</dbReference>
<feature type="transmembrane region" description="Helical" evidence="2">
    <location>
        <begin position="183"/>
        <end position="204"/>
    </location>
</feature>
<dbReference type="AlphaFoldDB" id="A0A067BQ93"/>
<feature type="transmembrane region" description="Helical" evidence="2">
    <location>
        <begin position="298"/>
        <end position="320"/>
    </location>
</feature>
<evidence type="ECO:0000313" key="4">
    <source>
        <dbReference type="Proteomes" id="UP000030745"/>
    </source>
</evidence>
<feature type="transmembrane region" description="Helical" evidence="2">
    <location>
        <begin position="340"/>
        <end position="359"/>
    </location>
</feature>
<name>A0A067BQ93_SAPPC</name>
<gene>
    <name evidence="3" type="ORF">SPRG_14371</name>
</gene>
<dbReference type="STRING" id="695850.A0A067BQ93"/>
<evidence type="ECO:0000256" key="1">
    <source>
        <dbReference type="ARBA" id="ARBA00010199"/>
    </source>
</evidence>
<evidence type="ECO:0000313" key="3">
    <source>
        <dbReference type="EMBL" id="KDO20433.1"/>
    </source>
</evidence>
<keyword evidence="2" id="KW-0812">Transmembrane</keyword>
<dbReference type="InterPro" id="IPR002528">
    <property type="entry name" value="MATE_fam"/>
</dbReference>
<sequence length="486" mass="51224">MSAVSLTVPPPDEATPLVPADATSVQRDEIKHVIRLGLPLMLQQIVDVTPQVLIVMLISHLNHGMSKELMAASALCGLFYRLTARSVVTGISTAMSTMSSQAHGANKPWEIGLYFQAGILVLAIAYLPLVALLLSCSHIFVFLGQVESVAAIAGRMMWFNIPALPFYALYVLQANWIQGQNRVLPLVFVDLAGQACMISTAYVLMYHTPLGIVGVVAAGAITEVLKCSALFGYIVYSGLFAQDWKGWDLPAAWRLVPSFASLGAAGVVVTMCMAYAKYTITILAGRLPDGAAAISASAGYDLLVACFGLVVQGLAVAGCIRVGNALGANDAPRAKTVARLVLCLAAAYGLFAGCIMGIFKDLYLAVYMKDPTVRHLASGLILTAAPFQVATALFTTLLAILQGCGLQSVGAKMSFAAYAVVGIPLGAALAFYHQSDIAGLWLGVLLGVTSVAAGGLFWLTRLDWDQLAADAKERTRDTSSSPSSKA</sequence>
<accession>A0A067BQ93</accession>
<evidence type="ECO:0008006" key="5">
    <source>
        <dbReference type="Google" id="ProtNLM"/>
    </source>
</evidence>
<feature type="transmembrane region" description="Helical" evidence="2">
    <location>
        <begin position="255"/>
        <end position="278"/>
    </location>
</feature>
<comment type="similarity">
    <text evidence="1">Belongs to the multi antimicrobial extrusion (MATE) (TC 2.A.66.1) family.</text>
</comment>
<keyword evidence="2" id="KW-0472">Membrane</keyword>
<dbReference type="EMBL" id="KK583313">
    <property type="protein sequence ID" value="KDO20433.1"/>
    <property type="molecule type" value="Genomic_DNA"/>
</dbReference>
<dbReference type="PANTHER" id="PTHR11206">
    <property type="entry name" value="MULTIDRUG RESISTANCE PROTEIN"/>
    <property type="match status" value="1"/>
</dbReference>
<feature type="transmembrane region" description="Helical" evidence="2">
    <location>
        <begin position="149"/>
        <end position="171"/>
    </location>
</feature>
<keyword evidence="2" id="KW-1133">Transmembrane helix</keyword>
<reference evidence="3 4" key="1">
    <citation type="journal article" date="2013" name="PLoS Genet.">
        <title>Distinctive expansion of potential virulence genes in the genome of the oomycete fish pathogen Saprolegnia parasitica.</title>
        <authorList>
            <person name="Jiang R.H."/>
            <person name="de Bruijn I."/>
            <person name="Haas B.J."/>
            <person name="Belmonte R."/>
            <person name="Lobach L."/>
            <person name="Christie J."/>
            <person name="van den Ackerveken G."/>
            <person name="Bottin A."/>
            <person name="Bulone V."/>
            <person name="Diaz-Moreno S.M."/>
            <person name="Dumas B."/>
            <person name="Fan L."/>
            <person name="Gaulin E."/>
            <person name="Govers F."/>
            <person name="Grenville-Briggs L.J."/>
            <person name="Horner N.R."/>
            <person name="Levin J.Z."/>
            <person name="Mammella M."/>
            <person name="Meijer H.J."/>
            <person name="Morris P."/>
            <person name="Nusbaum C."/>
            <person name="Oome S."/>
            <person name="Phillips A.J."/>
            <person name="van Rooyen D."/>
            <person name="Rzeszutek E."/>
            <person name="Saraiva M."/>
            <person name="Secombes C.J."/>
            <person name="Seidl M.F."/>
            <person name="Snel B."/>
            <person name="Stassen J.H."/>
            <person name="Sykes S."/>
            <person name="Tripathy S."/>
            <person name="van den Berg H."/>
            <person name="Vega-Arreguin J.C."/>
            <person name="Wawra S."/>
            <person name="Young S.K."/>
            <person name="Zeng Q."/>
            <person name="Dieguez-Uribeondo J."/>
            <person name="Russ C."/>
            <person name="Tyler B.M."/>
            <person name="van West P."/>
        </authorList>
    </citation>
    <scope>NUCLEOTIDE SEQUENCE [LARGE SCALE GENOMIC DNA]</scope>
    <source>
        <strain evidence="3 4">CBS 223.65</strain>
    </source>
</reference>
<dbReference type="GO" id="GO:0016020">
    <property type="term" value="C:membrane"/>
    <property type="evidence" value="ECO:0007669"/>
    <property type="project" value="InterPro"/>
</dbReference>
<feature type="transmembrane region" description="Helical" evidence="2">
    <location>
        <begin position="379"/>
        <end position="401"/>
    </location>
</feature>
<dbReference type="VEuPathDB" id="FungiDB:SPRG_14371"/>
<protein>
    <recommendedName>
        <fullName evidence="5">MATE efflux family protein</fullName>
    </recommendedName>
</protein>
<evidence type="ECO:0000256" key="2">
    <source>
        <dbReference type="SAM" id="Phobius"/>
    </source>
</evidence>
<dbReference type="Proteomes" id="UP000030745">
    <property type="component" value="Unassembled WGS sequence"/>
</dbReference>
<feature type="transmembrane region" description="Helical" evidence="2">
    <location>
        <begin position="438"/>
        <end position="459"/>
    </location>
</feature>
<feature type="transmembrane region" description="Helical" evidence="2">
    <location>
        <begin position="210"/>
        <end position="235"/>
    </location>
</feature>
<proteinExistence type="inferred from homology"/>
<dbReference type="OMA" id="KTMWVVA"/>
<dbReference type="Pfam" id="PF01554">
    <property type="entry name" value="MatE"/>
    <property type="match status" value="2"/>
</dbReference>
<dbReference type="KEGG" id="spar:SPRG_14371"/>
<feature type="transmembrane region" description="Helical" evidence="2">
    <location>
        <begin position="413"/>
        <end position="432"/>
    </location>
</feature>
<dbReference type="OrthoDB" id="2126698at2759"/>